<evidence type="ECO:0000256" key="1">
    <source>
        <dbReference type="SAM" id="Coils"/>
    </source>
</evidence>
<name>A0ABD5ZSE0_9EURY</name>
<organism evidence="2 3">
    <name type="scientific">Halosegnis marinus</name>
    <dbReference type="NCBI Taxonomy" id="3034023"/>
    <lineage>
        <taxon>Archaea</taxon>
        <taxon>Methanobacteriati</taxon>
        <taxon>Methanobacteriota</taxon>
        <taxon>Stenosarchaea group</taxon>
        <taxon>Halobacteria</taxon>
        <taxon>Halobacteriales</taxon>
        <taxon>Natronomonadaceae</taxon>
        <taxon>Halosegnis</taxon>
    </lineage>
</organism>
<dbReference type="GeneID" id="79267992"/>
<dbReference type="EMBL" id="JBHTAP010000001">
    <property type="protein sequence ID" value="MFC7236280.1"/>
    <property type="molecule type" value="Genomic_DNA"/>
</dbReference>
<reference evidence="2 3" key="1">
    <citation type="journal article" date="2019" name="Int. J. Syst. Evol. Microbiol.">
        <title>The Global Catalogue of Microorganisms (GCM) 10K type strain sequencing project: providing services to taxonomists for standard genome sequencing and annotation.</title>
        <authorList>
            <consortium name="The Broad Institute Genomics Platform"/>
            <consortium name="The Broad Institute Genome Sequencing Center for Infectious Disease"/>
            <person name="Wu L."/>
            <person name="Ma J."/>
        </authorList>
    </citation>
    <scope>NUCLEOTIDE SEQUENCE [LARGE SCALE GENOMIC DNA]</scope>
    <source>
        <strain evidence="2 3">DT85</strain>
    </source>
</reference>
<dbReference type="Gene3D" id="1.20.1500.10">
    <property type="entry name" value="YheA/YmcA-like"/>
    <property type="match status" value="1"/>
</dbReference>
<keyword evidence="1" id="KW-0175">Coiled coil</keyword>
<protein>
    <submittedName>
        <fullName evidence="2">YlbF family regulator</fullName>
    </submittedName>
</protein>
<comment type="caution">
    <text evidence="2">The sequence shown here is derived from an EMBL/GenBank/DDBJ whole genome shotgun (WGS) entry which is preliminary data.</text>
</comment>
<feature type="coiled-coil region" evidence="1">
    <location>
        <begin position="42"/>
        <end position="72"/>
    </location>
</feature>
<evidence type="ECO:0000313" key="2">
    <source>
        <dbReference type="EMBL" id="MFC7236280.1"/>
    </source>
</evidence>
<accession>A0ABD5ZSE0</accession>
<keyword evidence="3" id="KW-1185">Reference proteome</keyword>
<gene>
    <name evidence="2" type="ORF">ACFQJ4_13230</name>
</gene>
<sequence length="135" mass="15104">MSIESTESDDAGMEAAARATELASELGTALSELDSYRRFEAAKEAVENSEEAQEKIREFERLREEFQMARQTGDASNEDLERLQAAQQELHDVPEMDEYLTAQSEMEMDLEDINRMISAPLAVDFGEKAGGCCQD</sequence>
<dbReference type="RefSeq" id="WP_276234438.1">
    <property type="nucleotide sequence ID" value="NZ_CP119802.1"/>
</dbReference>
<dbReference type="InterPro" id="IPR010368">
    <property type="entry name" value="Com_YlbF"/>
</dbReference>
<evidence type="ECO:0000313" key="3">
    <source>
        <dbReference type="Proteomes" id="UP001596398"/>
    </source>
</evidence>
<dbReference type="SUPFAM" id="SSF158622">
    <property type="entry name" value="YheA/YmcA-like"/>
    <property type="match status" value="1"/>
</dbReference>
<proteinExistence type="predicted"/>
<dbReference type="AlphaFoldDB" id="A0ABD5ZSE0"/>
<dbReference type="Pfam" id="PF06133">
    <property type="entry name" value="Com_YlbF"/>
    <property type="match status" value="1"/>
</dbReference>
<dbReference type="Proteomes" id="UP001596398">
    <property type="component" value="Unassembled WGS sequence"/>
</dbReference>
<dbReference type="InterPro" id="IPR023378">
    <property type="entry name" value="YheA/YmcA-like_dom_sf"/>
</dbReference>